<evidence type="ECO:0000256" key="1">
    <source>
        <dbReference type="ARBA" id="ARBA00007261"/>
    </source>
</evidence>
<feature type="domain" description="Peptidase M16 C-terminal" evidence="7">
    <location>
        <begin position="195"/>
        <end position="371"/>
    </location>
</feature>
<sequence>MKQIFCALFCFSLLAARLSSAAELDIPFDDFRLNNGLHVIVHEDRKAPIIAVSVWYHVGSKNELAGKTGFAHLFEHLMFNGTENYNDEYFKPLQEVGATSMNGTTDFDRTNYFQTVPTTALDLALWLESDRMGHLLGALDQEKLDEQRGVVQNEKRQSENRPYGTAFRHIMENVFPAGHPYSWTTIGSMEDLNAATLEDVREWFRAYYGPNNATLVLAGDIDLATARERVQKYFGDIPPGPPLSRIETWIPTYEHDRRMILEDRVPQARIYKAWAIPEWGTDESDWLSLADAVLTDGKTSRLYQRLVYETQVATGVGSFPLIGEMAGVYAVFVTAQPGQDLVEVERLLDEEINKFLDEGPTKAELTRVKTQARASFVRGTERVGGFRGKSGILAESAVFGGRADAFKDSLALLESTEPEHLRNTAKVWLSRGAFVLEVQPYQGQLHASGPGADRSELPLPGSFPRGSFPELHQSQLENGLRLIVAERSGAPTVEFSLQVKAGYASDQSTRPGTASLAMSMLDEGTDKMDALKISEVVARLGAQLRTGANLDYSFVSLSALKENMDESLEIYADVILKPAFPVDELERLKNLSISAIKREKTNPMSTALRVFPKLLYGAGHPYSMPLTGSGTEESVAKISRENLLDYHTDGFNPRNATMIVVGDITLDQIQSKLERLFSGWDGKNISEKTPTEVALPNRPRVFLIDRPDSEQSTVIVGHLIPPKADDKEIAVQTMNDILGGSFVSRINLNLREDKAWSYGARTMIVETMAQRPLIAYAPVQSDKTAESILELKRELTDLVQNRPASNEEIDTAKKRRTLSLPGRWETTRSILSDIAEIVRFGLPDDYWVHYADQVELLDRARVNEAAQTTLAPENLTWVIVGDLAEIEMSVRELGLGPIAFLDADGNPNPRAEN</sequence>
<evidence type="ECO:0000256" key="4">
    <source>
        <dbReference type="ARBA" id="ARBA00022833"/>
    </source>
</evidence>
<dbReference type="Gene3D" id="3.30.830.10">
    <property type="entry name" value="Metalloenzyme, LuxS/M16 peptidase-like"/>
    <property type="match status" value="4"/>
</dbReference>
<evidence type="ECO:0000313" key="8">
    <source>
        <dbReference type="EMBL" id="SVA21347.1"/>
    </source>
</evidence>
<gene>
    <name evidence="8" type="ORF">METZ01_LOCUS74201</name>
</gene>
<keyword evidence="2" id="KW-0645">Protease</keyword>
<dbReference type="InterPro" id="IPR007863">
    <property type="entry name" value="Peptidase_M16_C"/>
</dbReference>
<keyword evidence="5" id="KW-0482">Metalloprotease</keyword>
<dbReference type="PANTHER" id="PTHR43690">
    <property type="entry name" value="NARDILYSIN"/>
    <property type="match status" value="1"/>
</dbReference>
<name>A0A381U246_9ZZZZ</name>
<dbReference type="GO" id="GO:0008237">
    <property type="term" value="F:metallopeptidase activity"/>
    <property type="evidence" value="ECO:0007669"/>
    <property type="project" value="UniProtKB-KW"/>
</dbReference>
<proteinExistence type="inferred from homology"/>
<feature type="domain" description="Peptidase M16 C-terminal" evidence="7">
    <location>
        <begin position="637"/>
        <end position="814"/>
    </location>
</feature>
<feature type="domain" description="Peptidase M16 N-terminal" evidence="6">
    <location>
        <begin position="39"/>
        <end position="175"/>
    </location>
</feature>
<dbReference type="GO" id="GO:0006508">
    <property type="term" value="P:proteolysis"/>
    <property type="evidence" value="ECO:0007669"/>
    <property type="project" value="UniProtKB-KW"/>
</dbReference>
<evidence type="ECO:0000259" key="7">
    <source>
        <dbReference type="Pfam" id="PF05193"/>
    </source>
</evidence>
<dbReference type="InterPro" id="IPR011765">
    <property type="entry name" value="Pept_M16_N"/>
</dbReference>
<dbReference type="AlphaFoldDB" id="A0A381U246"/>
<keyword evidence="4" id="KW-0862">Zinc</keyword>
<evidence type="ECO:0000256" key="2">
    <source>
        <dbReference type="ARBA" id="ARBA00022670"/>
    </source>
</evidence>
<organism evidence="8">
    <name type="scientific">marine metagenome</name>
    <dbReference type="NCBI Taxonomy" id="408172"/>
    <lineage>
        <taxon>unclassified sequences</taxon>
        <taxon>metagenomes</taxon>
        <taxon>ecological metagenomes</taxon>
    </lineage>
</organism>
<keyword evidence="3" id="KW-0378">Hydrolase</keyword>
<dbReference type="Pfam" id="PF05193">
    <property type="entry name" value="Peptidase_M16_C"/>
    <property type="match status" value="2"/>
</dbReference>
<evidence type="ECO:0000256" key="5">
    <source>
        <dbReference type="ARBA" id="ARBA00023049"/>
    </source>
</evidence>
<evidence type="ECO:0000256" key="3">
    <source>
        <dbReference type="ARBA" id="ARBA00022801"/>
    </source>
</evidence>
<dbReference type="InterPro" id="IPR050626">
    <property type="entry name" value="Peptidase_M16"/>
</dbReference>
<dbReference type="PANTHER" id="PTHR43690:SF17">
    <property type="entry name" value="PROTEIN YHJJ"/>
    <property type="match status" value="1"/>
</dbReference>
<dbReference type="Pfam" id="PF00675">
    <property type="entry name" value="Peptidase_M16"/>
    <property type="match status" value="2"/>
</dbReference>
<protein>
    <recommendedName>
        <fullName evidence="9">Peptidase M16 N-terminal domain-containing protein</fullName>
    </recommendedName>
</protein>
<evidence type="ECO:0000259" key="6">
    <source>
        <dbReference type="Pfam" id="PF00675"/>
    </source>
</evidence>
<dbReference type="EMBL" id="UINC01005441">
    <property type="protein sequence ID" value="SVA21347.1"/>
    <property type="molecule type" value="Genomic_DNA"/>
</dbReference>
<accession>A0A381U246</accession>
<evidence type="ECO:0008006" key="9">
    <source>
        <dbReference type="Google" id="ProtNLM"/>
    </source>
</evidence>
<feature type="domain" description="Peptidase M16 N-terminal" evidence="6">
    <location>
        <begin position="484"/>
        <end position="593"/>
    </location>
</feature>
<reference evidence="8" key="1">
    <citation type="submission" date="2018-05" db="EMBL/GenBank/DDBJ databases">
        <authorList>
            <person name="Lanie J.A."/>
            <person name="Ng W.-L."/>
            <person name="Kazmierczak K.M."/>
            <person name="Andrzejewski T.M."/>
            <person name="Davidsen T.M."/>
            <person name="Wayne K.J."/>
            <person name="Tettelin H."/>
            <person name="Glass J.I."/>
            <person name="Rusch D."/>
            <person name="Podicherti R."/>
            <person name="Tsui H.-C.T."/>
            <person name="Winkler M.E."/>
        </authorList>
    </citation>
    <scope>NUCLEOTIDE SEQUENCE</scope>
</reference>
<dbReference type="GO" id="GO:0046872">
    <property type="term" value="F:metal ion binding"/>
    <property type="evidence" value="ECO:0007669"/>
    <property type="project" value="InterPro"/>
</dbReference>
<comment type="similarity">
    <text evidence="1">Belongs to the peptidase M16 family.</text>
</comment>
<dbReference type="InterPro" id="IPR011249">
    <property type="entry name" value="Metalloenz_LuxS/M16"/>
</dbReference>
<dbReference type="SUPFAM" id="SSF63411">
    <property type="entry name" value="LuxS/MPP-like metallohydrolase"/>
    <property type="match status" value="4"/>
</dbReference>